<accession>A0A7J7NM51</accession>
<comment type="caution">
    <text evidence="2">The sequence shown here is derived from an EMBL/GenBank/DDBJ whole genome shotgun (WGS) entry which is preliminary data.</text>
</comment>
<dbReference type="InterPro" id="IPR045881">
    <property type="entry name" value="MNM1-like"/>
</dbReference>
<dbReference type="PANTHER" id="PTHR34682">
    <property type="entry name" value="AT HOOK MOTIF-CONTAINING PROTEIN"/>
    <property type="match status" value="1"/>
</dbReference>
<evidence type="ECO:0000313" key="2">
    <source>
        <dbReference type="EMBL" id="KAF6168064.1"/>
    </source>
</evidence>
<dbReference type="AlphaFoldDB" id="A0A7J7NM51"/>
<dbReference type="OrthoDB" id="1910926at2759"/>
<evidence type="ECO:0000313" key="3">
    <source>
        <dbReference type="Proteomes" id="UP000541444"/>
    </source>
</evidence>
<feature type="region of interest" description="Disordered" evidence="1">
    <location>
        <begin position="142"/>
        <end position="163"/>
    </location>
</feature>
<dbReference type="Proteomes" id="UP000541444">
    <property type="component" value="Unassembled WGS sequence"/>
</dbReference>
<name>A0A7J7NM51_9MAGN</name>
<keyword evidence="3" id="KW-1185">Reference proteome</keyword>
<dbReference type="EMBL" id="JACGCM010000704">
    <property type="protein sequence ID" value="KAF6168064.1"/>
    <property type="molecule type" value="Genomic_DNA"/>
</dbReference>
<feature type="region of interest" description="Disordered" evidence="1">
    <location>
        <begin position="178"/>
        <end position="199"/>
    </location>
</feature>
<gene>
    <name evidence="2" type="ORF">GIB67_011449</name>
</gene>
<evidence type="ECO:0000256" key="1">
    <source>
        <dbReference type="SAM" id="MobiDB-lite"/>
    </source>
</evidence>
<reference evidence="2 3" key="1">
    <citation type="journal article" date="2020" name="IScience">
        <title>Genome Sequencing of the Endangered Kingdonia uniflora (Circaeasteraceae, Ranunculales) Reveals Potential Mechanisms of Evolutionary Specialization.</title>
        <authorList>
            <person name="Sun Y."/>
            <person name="Deng T."/>
            <person name="Zhang A."/>
            <person name="Moore M.J."/>
            <person name="Landis J.B."/>
            <person name="Lin N."/>
            <person name="Zhang H."/>
            <person name="Zhang X."/>
            <person name="Huang J."/>
            <person name="Zhang X."/>
            <person name="Sun H."/>
            <person name="Wang H."/>
        </authorList>
    </citation>
    <scope>NUCLEOTIDE SEQUENCE [LARGE SCALE GENOMIC DNA]</scope>
    <source>
        <strain evidence="2">TB1705</strain>
        <tissue evidence="2">Leaf</tissue>
    </source>
</reference>
<sequence length="322" mass="35148">MNQENNSLALVEIPVKRKRGRPRKDDGVLRRERRAPVKPKPVIAHQPVTAHQTVIAHSNGHKNIESNSVENSLVGKAVSGVIDGSFEAGYLVTVKVGDTDKMLKGLVFKPGLAVPISGTNDIAPHAKMVKRNKNSLDLLNQANNGRPMKLPVRNGVSGTQKESRLPSYQVKFGPLMAPKGLANDPNNPPQASPQPLQILRPPVGANAANISTSEHKTESLHATQIPTVASESPQAVTTQLIVELTKMLQENQALRMSIAQRDIVPEYPVEPQRRDEATQSDAEKSNFAQIPDTVQDVIDDVAAQMPSSSENPEYRDLFKDIF</sequence>
<feature type="region of interest" description="Disordered" evidence="1">
    <location>
        <begin position="1"/>
        <end position="33"/>
    </location>
</feature>
<feature type="compositionally biased region" description="Basic and acidic residues" evidence="1">
    <location>
        <begin position="271"/>
        <end position="284"/>
    </location>
</feature>
<protein>
    <submittedName>
        <fullName evidence="2">Uncharacterized protein</fullName>
    </submittedName>
</protein>
<dbReference type="PANTHER" id="PTHR34682:SF1">
    <property type="entry name" value="PROTEIN METABOLIC NETWORK MODULATOR 1"/>
    <property type="match status" value="1"/>
</dbReference>
<organism evidence="2 3">
    <name type="scientific">Kingdonia uniflora</name>
    <dbReference type="NCBI Taxonomy" id="39325"/>
    <lineage>
        <taxon>Eukaryota</taxon>
        <taxon>Viridiplantae</taxon>
        <taxon>Streptophyta</taxon>
        <taxon>Embryophyta</taxon>
        <taxon>Tracheophyta</taxon>
        <taxon>Spermatophyta</taxon>
        <taxon>Magnoliopsida</taxon>
        <taxon>Ranunculales</taxon>
        <taxon>Circaeasteraceae</taxon>
        <taxon>Kingdonia</taxon>
    </lineage>
</organism>
<feature type="region of interest" description="Disordered" evidence="1">
    <location>
        <begin position="266"/>
        <end position="289"/>
    </location>
</feature>
<proteinExistence type="predicted"/>